<evidence type="ECO:0000256" key="1">
    <source>
        <dbReference type="ARBA" id="ARBA00011040"/>
    </source>
</evidence>
<dbReference type="InterPro" id="IPR016300">
    <property type="entry name" value="ATPase_ArsA/GET3"/>
</dbReference>
<accession>A0A7R9P453</accession>
<dbReference type="GO" id="GO:0005524">
    <property type="term" value="F:ATP binding"/>
    <property type="evidence" value="ECO:0007669"/>
    <property type="project" value="InterPro"/>
</dbReference>
<evidence type="ECO:0000313" key="3">
    <source>
        <dbReference type="EMBL" id="CAD7569358.1"/>
    </source>
</evidence>
<reference evidence="3" key="1">
    <citation type="submission" date="2020-11" db="EMBL/GenBank/DDBJ databases">
        <authorList>
            <person name="Tran Van P."/>
        </authorList>
    </citation>
    <scope>NUCLEOTIDE SEQUENCE</scope>
</reference>
<feature type="domain" description="ArsA/GET3 Anion-transporting ATPase-like" evidence="2">
    <location>
        <begin position="31"/>
        <end position="53"/>
    </location>
</feature>
<gene>
    <name evidence="3" type="ORF">TCMB3V08_LOCUS2098</name>
</gene>
<dbReference type="EMBL" id="OE179643">
    <property type="protein sequence ID" value="CAD7569358.1"/>
    <property type="molecule type" value="Genomic_DNA"/>
</dbReference>
<protein>
    <submittedName>
        <fullName evidence="3">(California timema) hypothetical protein</fullName>
    </submittedName>
</protein>
<dbReference type="AlphaFoldDB" id="A0A7R9P453"/>
<dbReference type="GO" id="GO:0016887">
    <property type="term" value="F:ATP hydrolysis activity"/>
    <property type="evidence" value="ECO:0007669"/>
    <property type="project" value="InterPro"/>
</dbReference>
<evidence type="ECO:0000259" key="2">
    <source>
        <dbReference type="Pfam" id="PF02374"/>
    </source>
</evidence>
<name>A0A7R9P453_TIMCA</name>
<dbReference type="PANTHER" id="PTHR10803:SF3">
    <property type="entry name" value="ATPASE GET3"/>
    <property type="match status" value="1"/>
</dbReference>
<dbReference type="SUPFAM" id="SSF52540">
    <property type="entry name" value="P-loop containing nucleoside triphosphate hydrolases"/>
    <property type="match status" value="1"/>
</dbReference>
<dbReference type="InterPro" id="IPR027417">
    <property type="entry name" value="P-loop_NTPase"/>
</dbReference>
<feature type="domain" description="ArsA/GET3 Anion-transporting ATPase-like" evidence="2">
    <location>
        <begin position="184"/>
        <end position="423"/>
    </location>
</feature>
<comment type="similarity">
    <text evidence="1">Belongs to the arsA ATPase family.</text>
</comment>
<proteinExistence type="inferred from homology"/>
<dbReference type="CDD" id="cd02035">
    <property type="entry name" value="ArsA"/>
    <property type="match status" value="1"/>
</dbReference>
<dbReference type="GO" id="GO:0071816">
    <property type="term" value="P:tail-anchored membrane protein insertion into ER membrane"/>
    <property type="evidence" value="ECO:0007669"/>
    <property type="project" value="TreeGrafter"/>
</dbReference>
<organism evidence="3">
    <name type="scientific">Timema californicum</name>
    <name type="common">California timema</name>
    <name type="synonym">Walking stick</name>
    <dbReference type="NCBI Taxonomy" id="61474"/>
    <lineage>
        <taxon>Eukaryota</taxon>
        <taxon>Metazoa</taxon>
        <taxon>Ecdysozoa</taxon>
        <taxon>Arthropoda</taxon>
        <taxon>Hexapoda</taxon>
        <taxon>Insecta</taxon>
        <taxon>Pterygota</taxon>
        <taxon>Neoptera</taxon>
        <taxon>Polyneoptera</taxon>
        <taxon>Phasmatodea</taxon>
        <taxon>Timematodea</taxon>
        <taxon>Timematoidea</taxon>
        <taxon>Timematidae</taxon>
        <taxon>Timema</taxon>
    </lineage>
</organism>
<dbReference type="InterPro" id="IPR025723">
    <property type="entry name" value="ArsA/GET3_ATPase-like"/>
</dbReference>
<dbReference type="Gene3D" id="3.40.50.300">
    <property type="entry name" value="P-loop containing nucleotide triphosphate hydrolases"/>
    <property type="match status" value="3"/>
</dbReference>
<dbReference type="NCBIfam" id="TIGR00345">
    <property type="entry name" value="GET3_arsA_TRC40"/>
    <property type="match status" value="1"/>
</dbReference>
<dbReference type="Pfam" id="PF02374">
    <property type="entry name" value="ArsA_ATPase"/>
    <property type="match status" value="3"/>
</dbReference>
<feature type="domain" description="ArsA/GET3 Anion-transporting ATPase-like" evidence="2">
    <location>
        <begin position="482"/>
        <end position="517"/>
    </location>
</feature>
<dbReference type="PANTHER" id="PTHR10803">
    <property type="entry name" value="ARSENICAL PUMP-DRIVING ATPASE ARSENITE-TRANSLOCATING ATPASE"/>
    <property type="match status" value="1"/>
</dbReference>
<dbReference type="GO" id="GO:0043529">
    <property type="term" value="C:GET complex"/>
    <property type="evidence" value="ECO:0007669"/>
    <property type="project" value="TreeGrafter"/>
</dbReference>
<sequence>MASVSDDSIMTDDEDVLEPTLQNVIDQKSLRWIFVGGKGGVGKTTCSQPIIMRVTSTVCRACHSSLRLRAARFARSLSAFLSYAVGCARPLRVWRVGLRGSTSHSGFGLMSMRVSRSRAVGSRLWACLERVRDCDVITDFFVHPLHNNLSFRTPSLVREPLLSTLVKTGADTLSPTALEGSKVYSSLAVQLAGSRESVLIISTDPAHNISDAFNQKFSKVPTKVIGFDNLFAMEIDPNVGFNELPEEYFEGENEAMKLSKGVMQEIVGAFPGIDEAMSYAEVMKLVKSMNFTVVVFDTAPTGHTLRLLSFPQVVEKGLGKLLRIKMKIGPLISQSPNSSALALLTRRRRSQASGMMNQTTFVCVCIAEFLSLYETERLVQELTKCGIDTHNIIVNQLLFPSPGEAPCRMCAARHKVQAKYLDQEISSRISVAKVGEIVNSDRCGNLRLLTSNGIGVTMHKVLACDSLSHNLLSVKRLEENNLKINDLYEDFHVIKLPLLEHEVRGANQVKEFSANLLKPYQPK</sequence>